<comment type="caution">
    <text evidence="1">The sequence shown here is derived from an EMBL/GenBank/DDBJ whole genome shotgun (WGS) entry which is preliminary data.</text>
</comment>
<gene>
    <name evidence="1" type="ORF">L1049_012685</name>
</gene>
<organism evidence="1 2">
    <name type="scientific">Liquidambar formosana</name>
    <name type="common">Formosan gum</name>
    <dbReference type="NCBI Taxonomy" id="63359"/>
    <lineage>
        <taxon>Eukaryota</taxon>
        <taxon>Viridiplantae</taxon>
        <taxon>Streptophyta</taxon>
        <taxon>Embryophyta</taxon>
        <taxon>Tracheophyta</taxon>
        <taxon>Spermatophyta</taxon>
        <taxon>Magnoliopsida</taxon>
        <taxon>eudicotyledons</taxon>
        <taxon>Gunneridae</taxon>
        <taxon>Pentapetalae</taxon>
        <taxon>Saxifragales</taxon>
        <taxon>Altingiaceae</taxon>
        <taxon>Liquidambar</taxon>
    </lineage>
</organism>
<reference evidence="1 2" key="1">
    <citation type="journal article" date="2024" name="Plant J.">
        <title>Genome sequences and population genomics reveal climatic adaptation and genomic divergence between two closely related sweetgum species.</title>
        <authorList>
            <person name="Xu W.Q."/>
            <person name="Ren C.Q."/>
            <person name="Zhang X.Y."/>
            <person name="Comes H.P."/>
            <person name="Liu X.H."/>
            <person name="Li Y.G."/>
            <person name="Kettle C.J."/>
            <person name="Jalonen R."/>
            <person name="Gaisberger H."/>
            <person name="Ma Y.Z."/>
            <person name="Qiu Y.X."/>
        </authorList>
    </citation>
    <scope>NUCLEOTIDE SEQUENCE [LARGE SCALE GENOMIC DNA]</scope>
    <source>
        <strain evidence="1">Hangzhou</strain>
    </source>
</reference>
<name>A0AAP0WX77_LIQFO</name>
<protein>
    <submittedName>
        <fullName evidence="1">Uncharacterized protein</fullName>
    </submittedName>
</protein>
<sequence length="67" mass="7639">MKCFHFTNGERREDEDGVVSRTSKVSWARSLSVASSSVDLRRSEFDSDLRDFSDSVAFHELLAQRKG</sequence>
<keyword evidence="2" id="KW-1185">Reference proteome</keyword>
<evidence type="ECO:0000313" key="2">
    <source>
        <dbReference type="Proteomes" id="UP001415857"/>
    </source>
</evidence>
<evidence type="ECO:0000313" key="1">
    <source>
        <dbReference type="EMBL" id="KAK9279010.1"/>
    </source>
</evidence>
<dbReference type="Proteomes" id="UP001415857">
    <property type="component" value="Unassembled WGS sequence"/>
</dbReference>
<dbReference type="EMBL" id="JBBPBK010000008">
    <property type="protein sequence ID" value="KAK9279010.1"/>
    <property type="molecule type" value="Genomic_DNA"/>
</dbReference>
<accession>A0AAP0WX77</accession>
<dbReference type="AlphaFoldDB" id="A0AAP0WX77"/>
<proteinExistence type="predicted"/>